<reference evidence="7" key="1">
    <citation type="submission" date="2025-08" db="UniProtKB">
        <authorList>
            <consortium name="RefSeq"/>
        </authorList>
    </citation>
    <scope>IDENTIFICATION</scope>
    <source>
        <strain evidence="7">Ishihara</strain>
        <tissue evidence="7">Whole body</tissue>
    </source>
</reference>
<keyword evidence="2" id="KW-0862">Zinc</keyword>
<feature type="domain" description="Peptidase A2" evidence="5">
    <location>
        <begin position="317"/>
        <end position="401"/>
    </location>
</feature>
<dbReference type="AlphaFoldDB" id="A0A9J7EVQ0"/>
<dbReference type="InterPro" id="IPR001878">
    <property type="entry name" value="Znf_CCHC"/>
</dbReference>
<feature type="region of interest" description="Disordered" evidence="3">
    <location>
        <begin position="191"/>
        <end position="212"/>
    </location>
</feature>
<dbReference type="GeneID" id="111363813"/>
<dbReference type="InterPro" id="IPR001995">
    <property type="entry name" value="Peptidase_A2_cat"/>
</dbReference>
<feature type="domain" description="CCHC-type" evidence="4">
    <location>
        <begin position="243"/>
        <end position="258"/>
    </location>
</feature>
<dbReference type="PANTHER" id="PTHR37984:SF11">
    <property type="entry name" value="INTEGRASE CATALYTIC DOMAIN-CONTAINING PROTEIN"/>
    <property type="match status" value="1"/>
</dbReference>
<dbReference type="SUPFAM" id="SSF50630">
    <property type="entry name" value="Acid proteases"/>
    <property type="match status" value="1"/>
</dbReference>
<evidence type="ECO:0000256" key="1">
    <source>
        <dbReference type="ARBA" id="ARBA00022801"/>
    </source>
</evidence>
<accession>A0A9J7EVQ0</accession>
<dbReference type="SUPFAM" id="SSF56672">
    <property type="entry name" value="DNA/RNA polymerases"/>
    <property type="match status" value="1"/>
</dbReference>
<dbReference type="Gene3D" id="3.10.10.10">
    <property type="entry name" value="HIV Type 1 Reverse Transcriptase, subunit A, domain 1"/>
    <property type="match status" value="1"/>
</dbReference>
<dbReference type="GO" id="GO:0003676">
    <property type="term" value="F:nucleic acid binding"/>
    <property type="evidence" value="ECO:0007669"/>
    <property type="project" value="InterPro"/>
</dbReference>
<dbReference type="CDD" id="cd00303">
    <property type="entry name" value="retropepsin_like"/>
    <property type="match status" value="1"/>
</dbReference>
<dbReference type="GO" id="GO:0008270">
    <property type="term" value="F:zinc ion binding"/>
    <property type="evidence" value="ECO:0007669"/>
    <property type="project" value="UniProtKB-KW"/>
</dbReference>
<protein>
    <submittedName>
        <fullName evidence="7">Uncharacterized protein LOC111363813</fullName>
    </submittedName>
</protein>
<keyword evidence="2" id="KW-0479">Metal-binding</keyword>
<dbReference type="PROSITE" id="PS50175">
    <property type="entry name" value="ASP_PROT_RETROV"/>
    <property type="match status" value="1"/>
</dbReference>
<dbReference type="Proteomes" id="UP000301870">
    <property type="component" value="Unplaced"/>
</dbReference>
<evidence type="ECO:0000259" key="5">
    <source>
        <dbReference type="PROSITE" id="PS50175"/>
    </source>
</evidence>
<dbReference type="KEGG" id="sliu:111363813"/>
<dbReference type="GO" id="GO:0071897">
    <property type="term" value="P:DNA biosynthetic process"/>
    <property type="evidence" value="ECO:0007669"/>
    <property type="project" value="UniProtKB-ARBA"/>
</dbReference>
<name>A0A9J7EVQ0_SPOLT</name>
<sequence>MTNQLPPPEKLDIEGDSSSVGLRWEKWKRSLRIYLEAADITTPVKKRATLLVLGGGALQEIFYNLPGANVGPEHDADLFEVAIDKLNDYFLPKQNKSFERHIFRLIKQDEGESFEKFLIKLRDQAAKCKFEKPDDHIIDQILEKCLSMELRKKMLTMGDGITLDQVITVANTLEIVNFQLDSYEQKEKTKNEVNAVRSRSRDNFGSTKEGKEYNQEKRTSKCTRCGNFAHVSQCLPCPAKDKKCNGCGKLGHYQRCCRTKSFQQKRKFTQNQEKDKYFNKRPRKDTTVNSLQNDETQYVFNINDDPTIKCQIGGVNLEMLIDSGCKLNIISSKTWEHLKENGVHCSKQTKKPNKILLAYGSTTPLQIRGSFEAEIKTHGKIERATIYVIEGGSRNLLGKDTALRLGVLKLGSDVNHVEQKTNKPFPKFKDTLIEIPIDSLVKSVIQPYRRIPIPLEEKINNKLKELLDLDIIEEVHEPSSWVSPIVPIIKDNGDVRLCVDMRRANTAILRENHPLPCMENLLPKIKKA</sequence>
<dbReference type="PANTHER" id="PTHR37984">
    <property type="entry name" value="PROTEIN CBG26694"/>
    <property type="match status" value="1"/>
</dbReference>
<dbReference type="PROSITE" id="PS50158">
    <property type="entry name" value="ZF_CCHC"/>
    <property type="match status" value="1"/>
</dbReference>
<evidence type="ECO:0000313" key="7">
    <source>
        <dbReference type="RefSeq" id="XP_022836441.1"/>
    </source>
</evidence>
<dbReference type="RefSeq" id="XP_022836441.1">
    <property type="nucleotide sequence ID" value="XM_022980673.1"/>
</dbReference>
<gene>
    <name evidence="7" type="primary">LOC111363813</name>
</gene>
<proteinExistence type="predicted"/>
<dbReference type="InterPro" id="IPR021109">
    <property type="entry name" value="Peptidase_aspartic_dom_sf"/>
</dbReference>
<organism evidence="6 7">
    <name type="scientific">Spodoptera litura</name>
    <name type="common">Asian cotton leafworm</name>
    <dbReference type="NCBI Taxonomy" id="69820"/>
    <lineage>
        <taxon>Eukaryota</taxon>
        <taxon>Metazoa</taxon>
        <taxon>Ecdysozoa</taxon>
        <taxon>Arthropoda</taxon>
        <taxon>Hexapoda</taxon>
        <taxon>Insecta</taxon>
        <taxon>Pterygota</taxon>
        <taxon>Neoptera</taxon>
        <taxon>Endopterygota</taxon>
        <taxon>Lepidoptera</taxon>
        <taxon>Glossata</taxon>
        <taxon>Ditrysia</taxon>
        <taxon>Noctuoidea</taxon>
        <taxon>Noctuidae</taxon>
        <taxon>Amphipyrinae</taxon>
        <taxon>Spodoptera</taxon>
    </lineage>
</organism>
<dbReference type="GO" id="GO:0004190">
    <property type="term" value="F:aspartic-type endopeptidase activity"/>
    <property type="evidence" value="ECO:0007669"/>
    <property type="project" value="InterPro"/>
</dbReference>
<dbReference type="GO" id="GO:0006508">
    <property type="term" value="P:proteolysis"/>
    <property type="evidence" value="ECO:0007669"/>
    <property type="project" value="InterPro"/>
</dbReference>
<keyword evidence="6" id="KW-1185">Reference proteome</keyword>
<evidence type="ECO:0000256" key="2">
    <source>
        <dbReference type="PROSITE-ProRule" id="PRU00047"/>
    </source>
</evidence>
<keyword evidence="1" id="KW-0378">Hydrolase</keyword>
<evidence type="ECO:0000313" key="6">
    <source>
        <dbReference type="Proteomes" id="UP000301870"/>
    </source>
</evidence>
<dbReference type="InterPro" id="IPR050951">
    <property type="entry name" value="Retrovirus_Pol_polyprotein"/>
</dbReference>
<evidence type="ECO:0000259" key="4">
    <source>
        <dbReference type="PROSITE" id="PS50158"/>
    </source>
</evidence>
<dbReference type="Gene3D" id="4.10.60.10">
    <property type="entry name" value="Zinc finger, CCHC-type"/>
    <property type="match status" value="1"/>
</dbReference>
<dbReference type="InterPro" id="IPR043502">
    <property type="entry name" value="DNA/RNA_pol_sf"/>
</dbReference>
<keyword evidence="2" id="KW-0863">Zinc-finger</keyword>
<dbReference type="Gene3D" id="2.40.70.10">
    <property type="entry name" value="Acid Proteases"/>
    <property type="match status" value="1"/>
</dbReference>
<dbReference type="OrthoDB" id="8039770at2759"/>
<evidence type="ECO:0000256" key="3">
    <source>
        <dbReference type="SAM" id="MobiDB-lite"/>
    </source>
</evidence>